<dbReference type="Pfam" id="PF19528">
    <property type="entry name" value="DUF6056"/>
    <property type="match status" value="1"/>
</dbReference>
<evidence type="ECO:0008006" key="4">
    <source>
        <dbReference type="Google" id="ProtNLM"/>
    </source>
</evidence>
<reference evidence="2 3" key="1">
    <citation type="journal article" date="2017" name="BMC Genomics">
        <title>Genome sequencing of 39 Akkermansia muciniphila isolates reveals its population structure, genomic and functional diverisity, and global distribution in mammalian gut microbiotas.</title>
        <authorList>
            <person name="Guo X."/>
            <person name="Li S."/>
            <person name="Zhang J."/>
            <person name="Wu F."/>
            <person name="Li X."/>
            <person name="Wu D."/>
            <person name="Zhang M."/>
            <person name="Ou Z."/>
            <person name="Jie Z."/>
            <person name="Yan Q."/>
            <person name="Li P."/>
            <person name="Yi J."/>
            <person name="Peng Y."/>
        </authorList>
    </citation>
    <scope>NUCLEOTIDE SEQUENCE [LARGE SCALE GENOMIC DNA]</scope>
    <source>
        <strain evidence="2 3">GP28</strain>
    </source>
</reference>
<sequence>MLKSRRIIVFSIAVTFSVLFILYIISWFSPIAGDSFIHDRTGYLGQFHIRHVWKACVDSYLYWNPRLGEMAAFFITSAPRLVWTVLNPVFVLALVLGLYVLALGRMPNLRRECGAWTWLFALSMFVSAGVTVYYVCLTRAGSMNYVWTGCLIVWFMNIYRTRWGKRITSPRWGLSSGCLIYGIFCGACNEGATIGMAAAFCIMAAVGMFRDRRVGAYVWCGFAGVALGGLFLFAAPGLYSRLGHDLGASEVLRKGGFCAYAESFGILLYYHARMLCKIYAVSAVLTGFLLFSGTERCREVISKEKESFFYILFLLLLGFIMSVCYFPVCIPAHHVQFVSSLPVLAASTVLFSVLYRNEIMVRGLRAVTVCLAGATLFFGVVFTLEYYHVGSQAFQREELIHKAFQEGNLEPEVPSISPLFFEGKVSGTDGNWGGPDTNRRFGIRKLVVKKP</sequence>
<evidence type="ECO:0000313" key="3">
    <source>
        <dbReference type="Proteomes" id="UP000236075"/>
    </source>
</evidence>
<keyword evidence="1" id="KW-0812">Transmembrane</keyword>
<gene>
    <name evidence="2" type="ORF">CXT95_03710</name>
</gene>
<name>A0AAX0WME5_9BACT</name>
<feature type="transmembrane region" description="Helical" evidence="1">
    <location>
        <begin position="307"/>
        <end position="328"/>
    </location>
</feature>
<feature type="transmembrane region" description="Helical" evidence="1">
    <location>
        <begin position="81"/>
        <end position="103"/>
    </location>
</feature>
<accession>A0AAX0WME5</accession>
<proteinExistence type="predicted"/>
<dbReference type="EMBL" id="PJLB01000005">
    <property type="protein sequence ID" value="PND03894.1"/>
    <property type="molecule type" value="Genomic_DNA"/>
</dbReference>
<feature type="transmembrane region" description="Helical" evidence="1">
    <location>
        <begin position="366"/>
        <end position="387"/>
    </location>
</feature>
<feature type="transmembrane region" description="Helical" evidence="1">
    <location>
        <begin position="179"/>
        <end position="210"/>
    </location>
</feature>
<evidence type="ECO:0000313" key="2">
    <source>
        <dbReference type="EMBL" id="PND03894.1"/>
    </source>
</evidence>
<dbReference type="InterPro" id="IPR045691">
    <property type="entry name" value="DUF6056"/>
</dbReference>
<organism evidence="2 3">
    <name type="scientific">Akkermansia muciniphila</name>
    <dbReference type="NCBI Taxonomy" id="239935"/>
    <lineage>
        <taxon>Bacteria</taxon>
        <taxon>Pseudomonadati</taxon>
        <taxon>Verrucomicrobiota</taxon>
        <taxon>Verrucomicrobiia</taxon>
        <taxon>Verrucomicrobiales</taxon>
        <taxon>Akkermansiaceae</taxon>
        <taxon>Akkermansia</taxon>
    </lineage>
</organism>
<dbReference type="RefSeq" id="WP_065528971.1">
    <property type="nucleotide sequence ID" value="NZ_CP015409.2"/>
</dbReference>
<protein>
    <recommendedName>
        <fullName evidence="4">Glycosyltransferase RgtA/B/C/D-like domain-containing protein</fullName>
    </recommendedName>
</protein>
<dbReference type="Proteomes" id="UP000236075">
    <property type="component" value="Unassembled WGS sequence"/>
</dbReference>
<feature type="transmembrane region" description="Helical" evidence="1">
    <location>
        <begin position="334"/>
        <end position="354"/>
    </location>
</feature>
<feature type="transmembrane region" description="Helical" evidence="1">
    <location>
        <begin position="278"/>
        <end position="295"/>
    </location>
</feature>
<keyword evidence="1" id="KW-0472">Membrane</keyword>
<feature type="transmembrane region" description="Helical" evidence="1">
    <location>
        <begin position="7"/>
        <end position="28"/>
    </location>
</feature>
<feature type="transmembrane region" description="Helical" evidence="1">
    <location>
        <begin position="115"/>
        <end position="135"/>
    </location>
</feature>
<comment type="caution">
    <text evidence="2">The sequence shown here is derived from an EMBL/GenBank/DDBJ whole genome shotgun (WGS) entry which is preliminary data.</text>
</comment>
<feature type="transmembrane region" description="Helical" evidence="1">
    <location>
        <begin position="216"/>
        <end position="239"/>
    </location>
</feature>
<evidence type="ECO:0000256" key="1">
    <source>
        <dbReference type="SAM" id="Phobius"/>
    </source>
</evidence>
<dbReference type="AlphaFoldDB" id="A0AAX0WME5"/>
<keyword evidence="1" id="KW-1133">Transmembrane helix</keyword>